<protein>
    <submittedName>
        <fullName evidence="2">Uncharacterized protein</fullName>
    </submittedName>
</protein>
<reference evidence="3" key="1">
    <citation type="journal article" date="2019" name="Int. J. Syst. Evol. Microbiol.">
        <title>The Global Catalogue of Microorganisms (GCM) 10K type strain sequencing project: providing services to taxonomists for standard genome sequencing and annotation.</title>
        <authorList>
            <consortium name="The Broad Institute Genomics Platform"/>
            <consortium name="The Broad Institute Genome Sequencing Center for Infectious Disease"/>
            <person name="Wu L."/>
            <person name="Ma J."/>
        </authorList>
    </citation>
    <scope>NUCLEOTIDE SEQUENCE [LARGE SCALE GENOMIC DNA]</scope>
    <source>
        <strain evidence="3">JCM 16902</strain>
    </source>
</reference>
<sequence>MLIEPAEIELGGSRTWISNAVSVNLVLFGPAAPFAAAPVEKFVLRSVVSAALALVAVGSGLTLMMTQTWHLIVLRGGAPRRSS</sequence>
<evidence type="ECO:0000256" key="1">
    <source>
        <dbReference type="SAM" id="Phobius"/>
    </source>
</evidence>
<keyword evidence="1" id="KW-1133">Transmembrane helix</keyword>
<feature type="transmembrane region" description="Helical" evidence="1">
    <location>
        <begin position="42"/>
        <end position="65"/>
    </location>
</feature>
<keyword evidence="1" id="KW-0472">Membrane</keyword>
<dbReference type="SUPFAM" id="SSF103473">
    <property type="entry name" value="MFS general substrate transporter"/>
    <property type="match status" value="1"/>
</dbReference>
<organism evidence="2 3">
    <name type="scientific">Kineosporia mesophila</name>
    <dbReference type="NCBI Taxonomy" id="566012"/>
    <lineage>
        <taxon>Bacteria</taxon>
        <taxon>Bacillati</taxon>
        <taxon>Actinomycetota</taxon>
        <taxon>Actinomycetes</taxon>
        <taxon>Kineosporiales</taxon>
        <taxon>Kineosporiaceae</taxon>
        <taxon>Kineosporia</taxon>
    </lineage>
</organism>
<dbReference type="Proteomes" id="UP001501074">
    <property type="component" value="Unassembled WGS sequence"/>
</dbReference>
<gene>
    <name evidence="2" type="ORF">GCM10022223_23720</name>
</gene>
<comment type="caution">
    <text evidence="2">The sequence shown here is derived from an EMBL/GenBank/DDBJ whole genome shotgun (WGS) entry which is preliminary data.</text>
</comment>
<evidence type="ECO:0000313" key="2">
    <source>
        <dbReference type="EMBL" id="GAA3607030.1"/>
    </source>
</evidence>
<dbReference type="RefSeq" id="WP_231488279.1">
    <property type="nucleotide sequence ID" value="NZ_BAAAZO010000003.1"/>
</dbReference>
<keyword evidence="3" id="KW-1185">Reference proteome</keyword>
<dbReference type="InterPro" id="IPR036259">
    <property type="entry name" value="MFS_trans_sf"/>
</dbReference>
<name>A0ABP6ZEF1_9ACTN</name>
<feature type="transmembrane region" description="Helical" evidence="1">
    <location>
        <begin position="16"/>
        <end position="36"/>
    </location>
</feature>
<dbReference type="EMBL" id="BAAAZO010000003">
    <property type="protein sequence ID" value="GAA3607030.1"/>
    <property type="molecule type" value="Genomic_DNA"/>
</dbReference>
<proteinExistence type="predicted"/>
<keyword evidence="1" id="KW-0812">Transmembrane</keyword>
<evidence type="ECO:0000313" key="3">
    <source>
        <dbReference type="Proteomes" id="UP001501074"/>
    </source>
</evidence>
<accession>A0ABP6ZEF1</accession>